<dbReference type="PANTHER" id="PTHR35901">
    <property type="entry name" value="RIBONUCLEASE VAPC3"/>
    <property type="match status" value="1"/>
</dbReference>
<dbReference type="GO" id="GO:0004540">
    <property type="term" value="F:RNA nuclease activity"/>
    <property type="evidence" value="ECO:0007669"/>
    <property type="project" value="InterPro"/>
</dbReference>
<keyword evidence="5 6" id="KW-0460">Magnesium</keyword>
<evidence type="ECO:0000256" key="3">
    <source>
        <dbReference type="ARBA" id="ARBA00022723"/>
    </source>
</evidence>
<sequence length="131" mass="14147">MIVVDASAVVEALVGLEPDPWLWDALAGELAAPQLLDVGVLSALRGLTLAHRLEQKVAEQAVQDHFSLNIHRHEMAPLATRVWGPRHRFTAYDANYLALAEGLGVPLVTCDAKLATDGHAAEVRVASPSRR</sequence>
<evidence type="ECO:0000256" key="5">
    <source>
        <dbReference type="ARBA" id="ARBA00022842"/>
    </source>
</evidence>
<dbReference type="GO" id="GO:0016787">
    <property type="term" value="F:hydrolase activity"/>
    <property type="evidence" value="ECO:0007669"/>
    <property type="project" value="UniProtKB-KW"/>
</dbReference>
<dbReference type="OrthoDB" id="4377304at2"/>
<dbReference type="InterPro" id="IPR022907">
    <property type="entry name" value="VapC_family"/>
</dbReference>
<name>A0A542X886_9MICO</name>
<keyword evidence="6" id="KW-0800">Toxin</keyword>
<dbReference type="GO" id="GO:0000287">
    <property type="term" value="F:magnesium ion binding"/>
    <property type="evidence" value="ECO:0007669"/>
    <property type="project" value="UniProtKB-UniRule"/>
</dbReference>
<dbReference type="PANTHER" id="PTHR35901:SF1">
    <property type="entry name" value="EXONUCLEASE VAPC9"/>
    <property type="match status" value="1"/>
</dbReference>
<dbReference type="InterPro" id="IPR044153">
    <property type="entry name" value="PIN_Pae0151-like"/>
</dbReference>
<comment type="caution">
    <text evidence="7">The sequence shown here is derived from an EMBL/GenBank/DDBJ whole genome shotgun (WGS) entry which is preliminary data.</text>
</comment>
<feature type="binding site" evidence="6">
    <location>
        <position position="5"/>
    </location>
    <ligand>
        <name>Mg(2+)</name>
        <dbReference type="ChEBI" id="CHEBI:18420"/>
    </ligand>
</feature>
<gene>
    <name evidence="6" type="primary">vapC</name>
    <name evidence="7" type="ORF">FB554_0156</name>
</gene>
<dbReference type="InterPro" id="IPR029060">
    <property type="entry name" value="PIN-like_dom_sf"/>
</dbReference>
<evidence type="ECO:0000256" key="6">
    <source>
        <dbReference type="HAMAP-Rule" id="MF_00265"/>
    </source>
</evidence>
<evidence type="ECO:0000313" key="8">
    <source>
        <dbReference type="Proteomes" id="UP000318336"/>
    </source>
</evidence>
<comment type="cofactor">
    <cofactor evidence="6">
        <name>Mg(2+)</name>
        <dbReference type="ChEBI" id="CHEBI:18420"/>
    </cofactor>
</comment>
<accession>A0A542X886</accession>
<evidence type="ECO:0000256" key="1">
    <source>
        <dbReference type="ARBA" id="ARBA00022649"/>
    </source>
</evidence>
<keyword evidence="4 6" id="KW-0378">Hydrolase</keyword>
<dbReference type="Proteomes" id="UP000318336">
    <property type="component" value="Unassembled WGS sequence"/>
</dbReference>
<dbReference type="InterPro" id="IPR051619">
    <property type="entry name" value="TypeII_TA_RNase_PINc/VapC"/>
</dbReference>
<dbReference type="GO" id="GO:0090729">
    <property type="term" value="F:toxin activity"/>
    <property type="evidence" value="ECO:0007669"/>
    <property type="project" value="UniProtKB-KW"/>
</dbReference>
<keyword evidence="8" id="KW-1185">Reference proteome</keyword>
<evidence type="ECO:0000313" key="7">
    <source>
        <dbReference type="EMBL" id="TQL32041.1"/>
    </source>
</evidence>
<feature type="binding site" evidence="6">
    <location>
        <position position="93"/>
    </location>
    <ligand>
        <name>Mg(2+)</name>
        <dbReference type="ChEBI" id="CHEBI:18420"/>
    </ligand>
</feature>
<organism evidence="7 8">
    <name type="scientific">Barrientosiimonas humi</name>
    <dbReference type="NCBI Taxonomy" id="999931"/>
    <lineage>
        <taxon>Bacteria</taxon>
        <taxon>Bacillati</taxon>
        <taxon>Actinomycetota</taxon>
        <taxon>Actinomycetes</taxon>
        <taxon>Micrococcales</taxon>
        <taxon>Dermacoccaceae</taxon>
        <taxon>Barrientosiimonas</taxon>
    </lineage>
</organism>
<dbReference type="EMBL" id="VFOK01000001">
    <property type="protein sequence ID" value="TQL32041.1"/>
    <property type="molecule type" value="Genomic_DNA"/>
</dbReference>
<protein>
    <recommendedName>
        <fullName evidence="6">Ribonuclease VapC</fullName>
        <shortName evidence="6">RNase VapC</shortName>
        <ecNumber evidence="6">3.1.-.-</ecNumber>
    </recommendedName>
    <alternativeName>
        <fullName evidence="6">Toxin VapC</fullName>
    </alternativeName>
</protein>
<reference evidence="7 8" key="1">
    <citation type="submission" date="2019-06" db="EMBL/GenBank/DDBJ databases">
        <title>Sequencing the genomes of 1000 actinobacteria strains.</title>
        <authorList>
            <person name="Klenk H.-P."/>
        </authorList>
    </citation>
    <scope>NUCLEOTIDE SEQUENCE [LARGE SCALE GENOMIC DNA]</scope>
    <source>
        <strain evidence="7 8">DSM 24617</strain>
    </source>
</reference>
<dbReference type="EC" id="3.1.-.-" evidence="6"/>
<dbReference type="AlphaFoldDB" id="A0A542X886"/>
<keyword evidence="1 6" id="KW-1277">Toxin-antitoxin system</keyword>
<comment type="function">
    <text evidence="6">Toxic component of a toxin-antitoxin (TA) system. An RNase.</text>
</comment>
<keyword evidence="3 6" id="KW-0479">Metal-binding</keyword>
<dbReference type="SUPFAM" id="SSF88723">
    <property type="entry name" value="PIN domain-like"/>
    <property type="match status" value="1"/>
</dbReference>
<evidence type="ECO:0000256" key="4">
    <source>
        <dbReference type="ARBA" id="ARBA00022801"/>
    </source>
</evidence>
<evidence type="ECO:0000256" key="2">
    <source>
        <dbReference type="ARBA" id="ARBA00022722"/>
    </source>
</evidence>
<dbReference type="CDD" id="cd09873">
    <property type="entry name" value="PIN_Pae0151-like"/>
    <property type="match status" value="1"/>
</dbReference>
<dbReference type="RefSeq" id="WP_142004194.1">
    <property type="nucleotide sequence ID" value="NZ_CAJTBP010000001.1"/>
</dbReference>
<dbReference type="Gene3D" id="3.40.50.1010">
    <property type="entry name" value="5'-nuclease"/>
    <property type="match status" value="1"/>
</dbReference>
<dbReference type="HAMAP" id="MF_00265">
    <property type="entry name" value="VapC_Nob1"/>
    <property type="match status" value="1"/>
</dbReference>
<comment type="similarity">
    <text evidence="6">Belongs to the PINc/VapC protein family.</text>
</comment>
<keyword evidence="2 6" id="KW-0540">Nuclease</keyword>
<proteinExistence type="inferred from homology"/>